<dbReference type="EMBL" id="VSRR010037152">
    <property type="protein sequence ID" value="MPC73611.1"/>
    <property type="molecule type" value="Genomic_DNA"/>
</dbReference>
<evidence type="ECO:0000313" key="2">
    <source>
        <dbReference type="Proteomes" id="UP000324222"/>
    </source>
</evidence>
<sequence length="70" mass="7670">MVPHSPAQPSTAQHSPNTASIHCRVCLFSIACHTCTVTERYLTVGLCAKNMQQGVRWPGGCLEEEEEVVE</sequence>
<reference evidence="1 2" key="1">
    <citation type="submission" date="2019-05" db="EMBL/GenBank/DDBJ databases">
        <title>Another draft genome of Portunus trituberculatus and its Hox gene families provides insights of decapod evolution.</title>
        <authorList>
            <person name="Jeong J.-H."/>
            <person name="Song I."/>
            <person name="Kim S."/>
            <person name="Choi T."/>
            <person name="Kim D."/>
            <person name="Ryu S."/>
            <person name="Kim W."/>
        </authorList>
    </citation>
    <scope>NUCLEOTIDE SEQUENCE [LARGE SCALE GENOMIC DNA]</scope>
    <source>
        <tissue evidence="1">Muscle</tissue>
    </source>
</reference>
<gene>
    <name evidence="1" type="ORF">E2C01_067946</name>
</gene>
<organism evidence="1 2">
    <name type="scientific">Portunus trituberculatus</name>
    <name type="common">Swimming crab</name>
    <name type="synonym">Neptunus trituberculatus</name>
    <dbReference type="NCBI Taxonomy" id="210409"/>
    <lineage>
        <taxon>Eukaryota</taxon>
        <taxon>Metazoa</taxon>
        <taxon>Ecdysozoa</taxon>
        <taxon>Arthropoda</taxon>
        <taxon>Crustacea</taxon>
        <taxon>Multicrustacea</taxon>
        <taxon>Malacostraca</taxon>
        <taxon>Eumalacostraca</taxon>
        <taxon>Eucarida</taxon>
        <taxon>Decapoda</taxon>
        <taxon>Pleocyemata</taxon>
        <taxon>Brachyura</taxon>
        <taxon>Eubrachyura</taxon>
        <taxon>Portunoidea</taxon>
        <taxon>Portunidae</taxon>
        <taxon>Portuninae</taxon>
        <taxon>Portunus</taxon>
    </lineage>
</organism>
<name>A0A5B7HL69_PORTR</name>
<dbReference type="AlphaFoldDB" id="A0A5B7HL69"/>
<evidence type="ECO:0000313" key="1">
    <source>
        <dbReference type="EMBL" id="MPC73611.1"/>
    </source>
</evidence>
<accession>A0A5B7HL69</accession>
<proteinExistence type="predicted"/>
<keyword evidence="2" id="KW-1185">Reference proteome</keyword>
<protein>
    <submittedName>
        <fullName evidence="1">Uncharacterized protein</fullName>
    </submittedName>
</protein>
<dbReference type="Proteomes" id="UP000324222">
    <property type="component" value="Unassembled WGS sequence"/>
</dbReference>
<comment type="caution">
    <text evidence="1">The sequence shown here is derived from an EMBL/GenBank/DDBJ whole genome shotgun (WGS) entry which is preliminary data.</text>
</comment>